<dbReference type="KEGG" id="hba:Hbal_1820"/>
<reference evidence="2" key="1">
    <citation type="journal article" date="2011" name="J. Bacteriol.">
        <title>Genome sequences of eight morphologically diverse alphaproteobacteria.</title>
        <authorList>
            <consortium name="US DOE Joint Genome Institute"/>
            <person name="Brown P.J."/>
            <person name="Kysela D.T."/>
            <person name="Buechlein A."/>
            <person name="Hemmerich C."/>
            <person name="Brun Y.V."/>
        </authorList>
    </citation>
    <scope>NUCLEOTIDE SEQUENCE [LARGE SCALE GENOMIC DNA]</scope>
    <source>
        <strain evidence="2">ATCC 49814 / DSM 5838 / IFAM 1418</strain>
    </source>
</reference>
<dbReference type="EMBL" id="CP001678">
    <property type="protein sequence ID" value="ACT59506.1"/>
    <property type="molecule type" value="Genomic_DNA"/>
</dbReference>
<organism evidence="1 2">
    <name type="scientific">Hirschia baltica (strain ATCC 49814 / DSM 5838 / IFAM 1418)</name>
    <dbReference type="NCBI Taxonomy" id="582402"/>
    <lineage>
        <taxon>Bacteria</taxon>
        <taxon>Pseudomonadati</taxon>
        <taxon>Pseudomonadota</taxon>
        <taxon>Alphaproteobacteria</taxon>
        <taxon>Hyphomonadales</taxon>
        <taxon>Hyphomonadaceae</taxon>
        <taxon>Hirschia</taxon>
    </lineage>
</organism>
<evidence type="ECO:0000313" key="2">
    <source>
        <dbReference type="Proteomes" id="UP000002745"/>
    </source>
</evidence>
<dbReference type="HOGENOM" id="CLU_3044145_0_0_5"/>
<evidence type="ECO:0000313" key="1">
    <source>
        <dbReference type="EMBL" id="ACT59506.1"/>
    </source>
</evidence>
<accession>C6XK61</accession>
<sequence>MSFLLKRDLRATAHRSQIKLIWQDKILKNTHSVSSPIMRIPKTGDKLIAKPPIE</sequence>
<protein>
    <submittedName>
        <fullName evidence="1">Uncharacterized protein</fullName>
    </submittedName>
</protein>
<dbReference type="Proteomes" id="UP000002745">
    <property type="component" value="Chromosome"/>
</dbReference>
<gene>
    <name evidence="1" type="ordered locus">Hbal_1820</name>
</gene>
<dbReference type="AlphaFoldDB" id="C6XK61"/>
<proteinExistence type="predicted"/>
<keyword evidence="2" id="KW-1185">Reference proteome</keyword>
<name>C6XK61_HIRBI</name>